<feature type="region of interest" description="Disordered" evidence="5">
    <location>
        <begin position="1"/>
        <end position="22"/>
    </location>
</feature>
<feature type="domain" description="NET" evidence="7">
    <location>
        <begin position="465"/>
        <end position="546"/>
    </location>
</feature>
<evidence type="ECO:0000313" key="8">
    <source>
        <dbReference type="EnsemblPlants" id="Kaladp0101s0210.1.v1.1"/>
    </source>
</evidence>
<dbReference type="InterPro" id="IPR036427">
    <property type="entry name" value="Bromodomain-like_sf"/>
</dbReference>
<dbReference type="SUPFAM" id="SSF47370">
    <property type="entry name" value="Bromodomain"/>
    <property type="match status" value="1"/>
</dbReference>
<dbReference type="Gene3D" id="1.20.920.10">
    <property type="entry name" value="Bromodomain-like"/>
    <property type="match status" value="1"/>
</dbReference>
<keyword evidence="2 4" id="KW-0103">Bromodomain</keyword>
<evidence type="ECO:0000259" key="7">
    <source>
        <dbReference type="PROSITE" id="PS51525"/>
    </source>
</evidence>
<dbReference type="Proteomes" id="UP000594263">
    <property type="component" value="Unplaced"/>
</dbReference>
<evidence type="ECO:0000256" key="3">
    <source>
        <dbReference type="ARBA" id="ARBA00023163"/>
    </source>
</evidence>
<dbReference type="Pfam" id="PF00439">
    <property type="entry name" value="Bromodomain"/>
    <property type="match status" value="1"/>
</dbReference>
<evidence type="ECO:0000259" key="6">
    <source>
        <dbReference type="PROSITE" id="PS50014"/>
    </source>
</evidence>
<feature type="region of interest" description="Disordered" evidence="5">
    <location>
        <begin position="406"/>
        <end position="428"/>
    </location>
</feature>
<organism evidence="8 9">
    <name type="scientific">Kalanchoe fedtschenkoi</name>
    <name type="common">Lavender scallops</name>
    <name type="synonym">South American air plant</name>
    <dbReference type="NCBI Taxonomy" id="63787"/>
    <lineage>
        <taxon>Eukaryota</taxon>
        <taxon>Viridiplantae</taxon>
        <taxon>Streptophyta</taxon>
        <taxon>Embryophyta</taxon>
        <taxon>Tracheophyta</taxon>
        <taxon>Spermatophyta</taxon>
        <taxon>Magnoliopsida</taxon>
        <taxon>eudicotyledons</taxon>
        <taxon>Gunneridae</taxon>
        <taxon>Pentapetalae</taxon>
        <taxon>Saxifragales</taxon>
        <taxon>Crassulaceae</taxon>
        <taxon>Kalanchoe</taxon>
    </lineage>
</organism>
<dbReference type="InterPro" id="IPR027353">
    <property type="entry name" value="NET_dom"/>
</dbReference>
<keyword evidence="3" id="KW-0804">Transcription</keyword>
<dbReference type="InterPro" id="IPR001487">
    <property type="entry name" value="Bromodomain"/>
</dbReference>
<dbReference type="Gramene" id="Kaladp0101s0210.1.v1.1">
    <property type="protein sequence ID" value="Kaladp0101s0210.1.v1.1"/>
    <property type="gene ID" value="Kaladp0101s0210.v1.1"/>
</dbReference>
<dbReference type="SMART" id="SM00297">
    <property type="entry name" value="BROMO"/>
    <property type="match status" value="1"/>
</dbReference>
<evidence type="ECO:0000256" key="1">
    <source>
        <dbReference type="ARBA" id="ARBA00023015"/>
    </source>
</evidence>
<evidence type="ECO:0000313" key="9">
    <source>
        <dbReference type="Proteomes" id="UP000594263"/>
    </source>
</evidence>
<keyword evidence="1" id="KW-0805">Transcription regulation</keyword>
<dbReference type="PROSITE" id="PS50014">
    <property type="entry name" value="BROMODOMAIN_2"/>
    <property type="match status" value="1"/>
</dbReference>
<dbReference type="AlphaFoldDB" id="A0A7N0V689"/>
<evidence type="ECO:0000256" key="2">
    <source>
        <dbReference type="ARBA" id="ARBA00023117"/>
    </source>
</evidence>
<dbReference type="Gene3D" id="1.20.1270.220">
    <property type="match status" value="1"/>
</dbReference>
<protein>
    <submittedName>
        <fullName evidence="8">Uncharacterized protein</fullName>
    </submittedName>
</protein>
<sequence>MASGALNVDKSRGERKLVKRNRVKQVSVPQSCSQAVRSSEEDDFSHLFRANEEWYDASGGNRRQDDDNLVDGDEEIETNGLDSVFTGSHSYLVINVSALKTRKEIRKWKRRLTDELEQVRDMARQLEDQYSNMGGLEQMMADEVASRIENTTQDCSEVAPVHQQDDLFVSLSCRGGHKSAKKLKKAPKTNMEIDVLVSKKGVPASMNAGKPATGISQSDKGNYVVQAFKSCKSLLRQLMKHKFAWVFSVPVDAERFHLYDYHAIIKHPMDLGTVKDRLTTNWYESPMEFAEDVRLTFRNAMTYNPKSHDVHLMAERLLEIFEKKWLGIEDKYSCDMMASVGSDVDMVAPTSERIPHPSTSTPSMRISEAFESSYSETPASSAPPGQQVVPNLLEVQRTTPSLCTLDALESSPDKTPVNSSSPGQDVIPEMPEVLRTSPSTRTMNALESHSNEMPVNCPSLIQETVPEIPEIHKDMSFEEKLKLNACIQELPSIKLGGVVDIIKKRNAALFQNEDEVELDINCLDAETLWELETFVLECNGDLGTAKRKGENSYQTSTELDYVPIEEGASKVPRRFNEQFSAHMQRHTAIGIKSSNSGNYLYSSSRDVDHFRY</sequence>
<dbReference type="PROSITE" id="PS51525">
    <property type="entry name" value="NET"/>
    <property type="match status" value="1"/>
</dbReference>
<dbReference type="InterPro" id="IPR038336">
    <property type="entry name" value="NET_sf"/>
</dbReference>
<name>A0A7N0V689_KALFE</name>
<proteinExistence type="predicted"/>
<dbReference type="OMA" id="QPMEIDM"/>
<evidence type="ECO:0000256" key="4">
    <source>
        <dbReference type="PROSITE-ProRule" id="PRU00035"/>
    </source>
</evidence>
<dbReference type="EnsemblPlants" id="Kaladp0101s0210.1.v1.1">
    <property type="protein sequence ID" value="Kaladp0101s0210.1.v1.1"/>
    <property type="gene ID" value="Kaladp0101s0210.v1.1"/>
</dbReference>
<evidence type="ECO:0000256" key="5">
    <source>
        <dbReference type="SAM" id="MobiDB-lite"/>
    </source>
</evidence>
<dbReference type="PANTHER" id="PTHR45926">
    <property type="entry name" value="OSJNBA0053K19.4 PROTEIN"/>
    <property type="match status" value="1"/>
</dbReference>
<keyword evidence="9" id="KW-1185">Reference proteome</keyword>
<dbReference type="PRINTS" id="PR00503">
    <property type="entry name" value="BROMODOMAIN"/>
</dbReference>
<reference evidence="8" key="1">
    <citation type="submission" date="2021-01" db="UniProtKB">
        <authorList>
            <consortium name="EnsemblPlants"/>
        </authorList>
    </citation>
    <scope>IDENTIFICATION</scope>
</reference>
<feature type="domain" description="Bromo" evidence="6">
    <location>
        <begin position="239"/>
        <end position="311"/>
    </location>
</feature>
<dbReference type="Pfam" id="PF17035">
    <property type="entry name" value="BET"/>
    <property type="match status" value="1"/>
</dbReference>
<accession>A0A7N0V689</accession>